<evidence type="ECO:0000256" key="1">
    <source>
        <dbReference type="SAM" id="MobiDB-lite"/>
    </source>
</evidence>
<feature type="region of interest" description="Disordered" evidence="1">
    <location>
        <begin position="76"/>
        <end position="118"/>
    </location>
</feature>
<accession>A0A426XEF3</accession>
<evidence type="ECO:0000313" key="3">
    <source>
        <dbReference type="Proteomes" id="UP000287651"/>
    </source>
</evidence>
<proteinExistence type="predicted"/>
<comment type="caution">
    <text evidence="2">The sequence shown here is derived from an EMBL/GenBank/DDBJ whole genome shotgun (WGS) entry which is preliminary data.</text>
</comment>
<reference evidence="2 3" key="1">
    <citation type="journal article" date="2014" name="Agronomy (Basel)">
        <title>A Draft Genome Sequence for Ensete ventricosum, the Drought-Tolerant Tree Against Hunger.</title>
        <authorList>
            <person name="Harrison J."/>
            <person name="Moore K.A."/>
            <person name="Paszkiewicz K."/>
            <person name="Jones T."/>
            <person name="Grant M."/>
            <person name="Ambacheew D."/>
            <person name="Muzemil S."/>
            <person name="Studholme D.J."/>
        </authorList>
    </citation>
    <scope>NUCLEOTIDE SEQUENCE [LARGE SCALE GENOMIC DNA]</scope>
</reference>
<evidence type="ECO:0000313" key="2">
    <source>
        <dbReference type="EMBL" id="RRT37854.1"/>
    </source>
</evidence>
<dbReference type="EMBL" id="AMZH03021815">
    <property type="protein sequence ID" value="RRT37854.1"/>
    <property type="molecule type" value="Genomic_DNA"/>
</dbReference>
<organism evidence="2 3">
    <name type="scientific">Ensete ventricosum</name>
    <name type="common">Abyssinian banana</name>
    <name type="synonym">Musa ensete</name>
    <dbReference type="NCBI Taxonomy" id="4639"/>
    <lineage>
        <taxon>Eukaryota</taxon>
        <taxon>Viridiplantae</taxon>
        <taxon>Streptophyta</taxon>
        <taxon>Embryophyta</taxon>
        <taxon>Tracheophyta</taxon>
        <taxon>Spermatophyta</taxon>
        <taxon>Magnoliopsida</taxon>
        <taxon>Liliopsida</taxon>
        <taxon>Zingiberales</taxon>
        <taxon>Musaceae</taxon>
        <taxon>Ensete</taxon>
    </lineage>
</organism>
<dbReference type="Proteomes" id="UP000287651">
    <property type="component" value="Unassembled WGS sequence"/>
</dbReference>
<name>A0A426XEF3_ENSVE</name>
<dbReference type="AlphaFoldDB" id="A0A426XEF3"/>
<protein>
    <submittedName>
        <fullName evidence="2">Uncharacterized protein</fullName>
    </submittedName>
</protein>
<gene>
    <name evidence="2" type="ORF">B296_00050354</name>
</gene>
<sequence length="118" mass="13339">MKALESTRAELPKQAVVHYKESASFKEGLKRMGRVTYEYGYRVALACFRALHSDSEVEEDPFTIHPEVDLVPMKRQHAFDDSDPPDPFSDNFDDSVRTLPVRSHLPTGSSRVADLGFP</sequence>